<evidence type="ECO:0000256" key="2">
    <source>
        <dbReference type="ARBA" id="ARBA00022694"/>
    </source>
</evidence>
<reference evidence="9 10" key="1">
    <citation type="submission" date="2020-08" db="EMBL/GenBank/DDBJ databases">
        <title>Complete genome sequence of Entomobacter blattae G55GP.</title>
        <authorList>
            <person name="Poehlein A."/>
            <person name="Guzman J."/>
            <person name="Daniel R."/>
            <person name="Vilcinskas A."/>
        </authorList>
    </citation>
    <scope>NUCLEOTIDE SEQUENCE [LARGE SCALE GENOMIC DNA]</scope>
    <source>
        <strain evidence="9 10">G55GP</strain>
    </source>
</reference>
<dbReference type="Proteomes" id="UP000516349">
    <property type="component" value="Chromosome"/>
</dbReference>
<dbReference type="InterPro" id="IPR020568">
    <property type="entry name" value="Ribosomal_Su5_D2-typ_SF"/>
</dbReference>
<sequence length="124" mass="13666">MPAEPGIDGAVSGFPEHLKERKDFLKVAAAGKKISRPGLVLQALEKRESSQIRVGFTVTKKIGKAVIRNRVKRRLRAVVRDILAQQAICGGDLVLIGRAATRLRPYNDLRHDFLQALKKAGMAQ</sequence>
<accession>A0A7H1NSM0</accession>
<dbReference type="KEGG" id="ebla:JGUZn3_15570"/>
<comment type="similarity">
    <text evidence="7">Belongs to the RnpA family.</text>
</comment>
<dbReference type="RefSeq" id="WP_203413011.1">
    <property type="nucleotide sequence ID" value="NZ_CP060244.1"/>
</dbReference>
<protein>
    <recommendedName>
        <fullName evidence="7 8">Ribonuclease P protein component</fullName>
        <shortName evidence="7">RNase P protein</shortName>
        <shortName evidence="7">RNaseP protein</shortName>
        <ecNumber evidence="7 8">3.1.26.5</ecNumber>
    </recommendedName>
    <alternativeName>
        <fullName evidence="7">Protein C5</fullName>
    </alternativeName>
</protein>
<dbReference type="InterPro" id="IPR020539">
    <property type="entry name" value="RNase_P_CS"/>
</dbReference>
<dbReference type="PROSITE" id="PS00648">
    <property type="entry name" value="RIBONUCLEASE_P"/>
    <property type="match status" value="1"/>
</dbReference>
<comment type="catalytic activity">
    <reaction evidence="7">
        <text>Endonucleolytic cleavage of RNA, removing 5'-extranucleotides from tRNA precursor.</text>
        <dbReference type="EC" id="3.1.26.5"/>
    </reaction>
</comment>
<dbReference type="SUPFAM" id="SSF54211">
    <property type="entry name" value="Ribosomal protein S5 domain 2-like"/>
    <property type="match status" value="1"/>
</dbReference>
<evidence type="ECO:0000256" key="3">
    <source>
        <dbReference type="ARBA" id="ARBA00022722"/>
    </source>
</evidence>
<keyword evidence="6 7" id="KW-0694">RNA-binding</keyword>
<dbReference type="Gene3D" id="3.30.230.10">
    <property type="match status" value="1"/>
</dbReference>
<dbReference type="GO" id="GO:0042781">
    <property type="term" value="F:3'-tRNA processing endoribonuclease activity"/>
    <property type="evidence" value="ECO:0007669"/>
    <property type="project" value="TreeGrafter"/>
</dbReference>
<keyword evidence="2 7" id="KW-0819">tRNA processing</keyword>
<organism evidence="9 10">
    <name type="scientific">Entomobacter blattae</name>
    <dbReference type="NCBI Taxonomy" id="2762277"/>
    <lineage>
        <taxon>Bacteria</taxon>
        <taxon>Pseudomonadati</taxon>
        <taxon>Pseudomonadota</taxon>
        <taxon>Alphaproteobacteria</taxon>
        <taxon>Acetobacterales</taxon>
        <taxon>Acetobacteraceae</taxon>
        <taxon>Entomobacter</taxon>
    </lineage>
</organism>
<proteinExistence type="inferred from homology"/>
<dbReference type="EMBL" id="CP060244">
    <property type="protein sequence ID" value="QNT78780.1"/>
    <property type="molecule type" value="Genomic_DNA"/>
</dbReference>
<gene>
    <name evidence="7 9" type="primary">rnpA</name>
    <name evidence="9" type="ORF">JGUZn3_15570</name>
</gene>
<dbReference type="NCBIfam" id="TIGR00188">
    <property type="entry name" value="rnpA"/>
    <property type="match status" value="1"/>
</dbReference>
<evidence type="ECO:0000256" key="7">
    <source>
        <dbReference type="HAMAP-Rule" id="MF_00227"/>
    </source>
</evidence>
<evidence type="ECO:0000256" key="1">
    <source>
        <dbReference type="ARBA" id="ARBA00002663"/>
    </source>
</evidence>
<keyword evidence="10" id="KW-1185">Reference proteome</keyword>
<dbReference type="PANTHER" id="PTHR33992">
    <property type="entry name" value="RIBONUCLEASE P PROTEIN COMPONENT"/>
    <property type="match status" value="1"/>
</dbReference>
<dbReference type="GO" id="GO:0030677">
    <property type="term" value="C:ribonuclease P complex"/>
    <property type="evidence" value="ECO:0007669"/>
    <property type="project" value="TreeGrafter"/>
</dbReference>
<evidence type="ECO:0000256" key="6">
    <source>
        <dbReference type="ARBA" id="ARBA00022884"/>
    </source>
</evidence>
<dbReference type="Pfam" id="PF00825">
    <property type="entry name" value="Ribonuclease_P"/>
    <property type="match status" value="1"/>
</dbReference>
<keyword evidence="3 7" id="KW-0540">Nuclease</keyword>
<evidence type="ECO:0000256" key="8">
    <source>
        <dbReference type="NCBIfam" id="TIGR00188"/>
    </source>
</evidence>
<keyword evidence="5 7" id="KW-0378">Hydrolase</keyword>
<comment type="subunit">
    <text evidence="7">Consists of a catalytic RNA component (M1 or rnpB) and a protein subunit.</text>
</comment>
<dbReference type="GO" id="GO:0004526">
    <property type="term" value="F:ribonuclease P activity"/>
    <property type="evidence" value="ECO:0007669"/>
    <property type="project" value="UniProtKB-UniRule"/>
</dbReference>
<comment type="function">
    <text evidence="1 7">RNaseP catalyzes the removal of the 5'-leader sequence from pre-tRNA to produce the mature 5'-terminus. It can also cleave other RNA substrates such as 4.5S RNA. The protein component plays an auxiliary but essential role in vivo by binding to the 5'-leader sequence and broadening the substrate specificity of the ribozyme.</text>
</comment>
<dbReference type="GO" id="GO:0001682">
    <property type="term" value="P:tRNA 5'-leader removal"/>
    <property type="evidence" value="ECO:0007669"/>
    <property type="project" value="UniProtKB-UniRule"/>
</dbReference>
<dbReference type="GO" id="GO:0000049">
    <property type="term" value="F:tRNA binding"/>
    <property type="evidence" value="ECO:0007669"/>
    <property type="project" value="UniProtKB-UniRule"/>
</dbReference>
<name>A0A7H1NSM0_9PROT</name>
<evidence type="ECO:0000313" key="9">
    <source>
        <dbReference type="EMBL" id="QNT78780.1"/>
    </source>
</evidence>
<keyword evidence="4 7" id="KW-0255">Endonuclease</keyword>
<dbReference type="EC" id="3.1.26.5" evidence="7 8"/>
<dbReference type="HAMAP" id="MF_00227">
    <property type="entry name" value="RNase_P"/>
    <property type="match status" value="1"/>
</dbReference>
<dbReference type="InterPro" id="IPR000100">
    <property type="entry name" value="RNase_P"/>
</dbReference>
<dbReference type="AlphaFoldDB" id="A0A7H1NSM0"/>
<evidence type="ECO:0000256" key="5">
    <source>
        <dbReference type="ARBA" id="ARBA00022801"/>
    </source>
</evidence>
<dbReference type="PANTHER" id="PTHR33992:SF1">
    <property type="entry name" value="RIBONUCLEASE P PROTEIN COMPONENT"/>
    <property type="match status" value="1"/>
</dbReference>
<evidence type="ECO:0000313" key="10">
    <source>
        <dbReference type="Proteomes" id="UP000516349"/>
    </source>
</evidence>
<dbReference type="InterPro" id="IPR014721">
    <property type="entry name" value="Ribsml_uS5_D2-typ_fold_subgr"/>
</dbReference>
<evidence type="ECO:0000256" key="4">
    <source>
        <dbReference type="ARBA" id="ARBA00022759"/>
    </source>
</evidence>